<keyword evidence="3" id="KW-1185">Reference proteome</keyword>
<organism evidence="2 3">
    <name type="scientific">Nocardia huaxiensis</name>
    <dbReference type="NCBI Taxonomy" id="2755382"/>
    <lineage>
        <taxon>Bacteria</taxon>
        <taxon>Bacillati</taxon>
        <taxon>Actinomycetota</taxon>
        <taxon>Actinomycetes</taxon>
        <taxon>Mycobacteriales</taxon>
        <taxon>Nocardiaceae</taxon>
        <taxon>Nocardia</taxon>
    </lineage>
</organism>
<accession>A0A7D6ZU60</accession>
<feature type="transmembrane region" description="Helical" evidence="1">
    <location>
        <begin position="6"/>
        <end position="39"/>
    </location>
</feature>
<gene>
    <name evidence="2" type="ORF">H0264_18675</name>
</gene>
<proteinExistence type="predicted"/>
<evidence type="ECO:0000313" key="3">
    <source>
        <dbReference type="Proteomes" id="UP000515512"/>
    </source>
</evidence>
<keyword evidence="1" id="KW-0472">Membrane</keyword>
<protein>
    <submittedName>
        <fullName evidence="2">Uncharacterized protein</fullName>
    </submittedName>
</protein>
<evidence type="ECO:0000256" key="1">
    <source>
        <dbReference type="SAM" id="Phobius"/>
    </source>
</evidence>
<keyword evidence="1" id="KW-0812">Transmembrane</keyword>
<reference evidence="2 3" key="1">
    <citation type="submission" date="2020-07" db="EMBL/GenBank/DDBJ databases">
        <authorList>
            <person name="Zhuang K."/>
            <person name="Ran Y."/>
        </authorList>
    </citation>
    <scope>NUCLEOTIDE SEQUENCE [LARGE SCALE GENOMIC DNA]</scope>
    <source>
        <strain evidence="2 3">WCH-YHL-001</strain>
    </source>
</reference>
<dbReference type="Proteomes" id="UP000515512">
    <property type="component" value="Chromosome"/>
</dbReference>
<dbReference type="AlphaFoldDB" id="A0A7D6ZU60"/>
<evidence type="ECO:0000313" key="2">
    <source>
        <dbReference type="EMBL" id="QLY33985.1"/>
    </source>
</evidence>
<keyword evidence="1" id="KW-1133">Transmembrane helix</keyword>
<dbReference type="RefSeq" id="WP_181585149.1">
    <property type="nucleotide sequence ID" value="NZ_CP059399.1"/>
</dbReference>
<name>A0A7D6ZU60_9NOCA</name>
<dbReference type="KEGG" id="nhu:H0264_18675"/>
<sequence length="50" mass="5610">MRARTALLVFAAMSLAFALIVAPEVILVPAFLIGLYILVRPRRSWRGGRR</sequence>
<dbReference type="EMBL" id="CP059399">
    <property type="protein sequence ID" value="QLY33985.1"/>
    <property type="molecule type" value="Genomic_DNA"/>
</dbReference>